<keyword evidence="2" id="KW-1185">Reference proteome</keyword>
<dbReference type="Proteomes" id="UP000664317">
    <property type="component" value="Unassembled WGS sequence"/>
</dbReference>
<accession>A0ABS3C762</accession>
<dbReference type="EMBL" id="JAFKCT010000009">
    <property type="protein sequence ID" value="MBN7812962.1"/>
    <property type="molecule type" value="Genomic_DNA"/>
</dbReference>
<evidence type="ECO:0000313" key="1">
    <source>
        <dbReference type="EMBL" id="MBN7812962.1"/>
    </source>
</evidence>
<comment type="caution">
    <text evidence="1">The sequence shown here is derived from an EMBL/GenBank/DDBJ whole genome shotgun (WGS) entry which is preliminary data.</text>
</comment>
<proteinExistence type="predicted"/>
<protein>
    <submittedName>
        <fullName evidence="1">Uncharacterized protein</fullName>
    </submittedName>
</protein>
<dbReference type="RefSeq" id="WP_206579733.1">
    <property type="nucleotide sequence ID" value="NZ_JAFKCT010000009.1"/>
</dbReference>
<evidence type="ECO:0000313" key="2">
    <source>
        <dbReference type="Proteomes" id="UP000664317"/>
    </source>
</evidence>
<reference evidence="1 2" key="1">
    <citation type="submission" date="2021-03" db="EMBL/GenBank/DDBJ databases">
        <title>novel species isolated from a fishpond in China.</title>
        <authorList>
            <person name="Lu H."/>
            <person name="Cai Z."/>
        </authorList>
    </citation>
    <scope>NUCLEOTIDE SEQUENCE [LARGE SCALE GENOMIC DNA]</scope>
    <source>
        <strain evidence="1 2">H41</strain>
    </source>
</reference>
<sequence>MIIQTSKCDFLIEENSVKSGYISVYSENLEEMQRFFGSSETEISAKGEWKYCVSICKQDLANALILMVKEVNYQTFTPEKLQQA</sequence>
<name>A0ABS3C762_9BACT</name>
<organism evidence="1 2">
    <name type="scientific">Algoriphagus oliviformis</name>
    <dbReference type="NCBI Taxonomy" id="2811231"/>
    <lineage>
        <taxon>Bacteria</taxon>
        <taxon>Pseudomonadati</taxon>
        <taxon>Bacteroidota</taxon>
        <taxon>Cytophagia</taxon>
        <taxon>Cytophagales</taxon>
        <taxon>Cyclobacteriaceae</taxon>
        <taxon>Algoriphagus</taxon>
    </lineage>
</organism>
<gene>
    <name evidence="1" type="ORF">J0A68_18545</name>
</gene>